<dbReference type="EMBL" id="CP151762">
    <property type="protein sequence ID" value="WZU63207.1"/>
    <property type="molecule type" value="Genomic_DNA"/>
</dbReference>
<organism evidence="6 7">
    <name type="scientific">Yoonia algicola</name>
    <dbReference type="NCBI Taxonomy" id="3137368"/>
    <lineage>
        <taxon>Bacteria</taxon>
        <taxon>Pseudomonadati</taxon>
        <taxon>Pseudomonadota</taxon>
        <taxon>Alphaproteobacteria</taxon>
        <taxon>Rhodobacterales</taxon>
        <taxon>Paracoccaceae</taxon>
        <taxon>Yoonia</taxon>
    </lineage>
</organism>
<evidence type="ECO:0000256" key="4">
    <source>
        <dbReference type="ARBA" id="ARBA00022898"/>
    </source>
</evidence>
<sequence>MFFASDNAGPAHPKVMEALIAANDGYAMGYGADPIMDTVRTQIRDVFEAPEAAVYLIINGTAANSVLLASMTQPWQTVFCTECAHIHEDECNAPEFYTQAKLTLVPTANGKMAPDALRTKILGEENRGVHGPQRGPLSITQVTEKGTIYTLDEIQALTATAREFGMQTHLDGARFANALTALDCTPAEMTWKVGVDTVSFGGTKNGALGVEACVIFDPKIAWEFELRRKRGGHLLSKHRYLSAQMQAYLADDLWLDMARSANARCAQLAQGLRQHNAAKIIFEPQANMIFFQMPRREHKRVLDGGAIYYVMNGDPATGDPEEPLIGRLVCDWSMTEEGVSQFLDLLRV</sequence>
<evidence type="ECO:0000259" key="5">
    <source>
        <dbReference type="Pfam" id="PF01212"/>
    </source>
</evidence>
<dbReference type="SUPFAM" id="SSF53383">
    <property type="entry name" value="PLP-dependent transferases"/>
    <property type="match status" value="1"/>
</dbReference>
<dbReference type="GO" id="GO:0006520">
    <property type="term" value="P:amino acid metabolic process"/>
    <property type="evidence" value="ECO:0007669"/>
    <property type="project" value="InterPro"/>
</dbReference>
<keyword evidence="7" id="KW-1185">Reference proteome</keyword>
<accession>A0AAN0NGW0</accession>
<dbReference type="PANTHER" id="PTHR48097:SF5">
    <property type="entry name" value="LOW SPECIFICITY L-THREONINE ALDOLASE"/>
    <property type="match status" value="1"/>
</dbReference>
<comment type="similarity">
    <text evidence="2">Belongs to the threonine aldolase family.</text>
</comment>
<evidence type="ECO:0000256" key="1">
    <source>
        <dbReference type="ARBA" id="ARBA00001933"/>
    </source>
</evidence>
<gene>
    <name evidence="6" type="ORF">AABB28_15315</name>
</gene>
<name>A0AAN0NGW0_9RHOB</name>
<comment type="cofactor">
    <cofactor evidence="1">
        <name>pyridoxal 5'-phosphate</name>
        <dbReference type="ChEBI" id="CHEBI:597326"/>
    </cofactor>
</comment>
<dbReference type="RefSeq" id="WP_342069603.1">
    <property type="nucleotide sequence ID" value="NZ_CP151762.1"/>
</dbReference>
<dbReference type="InterPro" id="IPR001597">
    <property type="entry name" value="ArAA_b-elim_lyase/Thr_aldolase"/>
</dbReference>
<dbReference type="InterPro" id="IPR015421">
    <property type="entry name" value="PyrdxlP-dep_Trfase_major"/>
</dbReference>
<comment type="subunit">
    <text evidence="3">Homotetramer.</text>
</comment>
<dbReference type="KEGG" id="yag:AABB28_15315"/>
<dbReference type="Gene3D" id="3.40.640.10">
    <property type="entry name" value="Type I PLP-dependent aspartate aminotransferase-like (Major domain)"/>
    <property type="match status" value="1"/>
</dbReference>
<dbReference type="Gene3D" id="3.90.1150.10">
    <property type="entry name" value="Aspartate Aminotransferase, domain 1"/>
    <property type="match status" value="1"/>
</dbReference>
<evidence type="ECO:0000313" key="6">
    <source>
        <dbReference type="EMBL" id="WZU63207.1"/>
    </source>
</evidence>
<feature type="domain" description="Aromatic amino acid beta-eliminating lyase/threonine aldolase" evidence="5">
    <location>
        <begin position="3"/>
        <end position="291"/>
    </location>
</feature>
<dbReference type="InterPro" id="IPR015422">
    <property type="entry name" value="PyrdxlP-dep_Trfase_small"/>
</dbReference>
<protein>
    <submittedName>
        <fullName evidence="6">Beta-eliminating lyase-related protein</fullName>
    </submittedName>
</protein>
<dbReference type="AlphaFoldDB" id="A0AAN0NGW0"/>
<proteinExistence type="inferred from homology"/>
<dbReference type="PANTHER" id="PTHR48097">
    <property type="entry name" value="L-THREONINE ALDOLASE-RELATED"/>
    <property type="match status" value="1"/>
</dbReference>
<evidence type="ECO:0000256" key="2">
    <source>
        <dbReference type="ARBA" id="ARBA00006966"/>
    </source>
</evidence>
<evidence type="ECO:0000313" key="7">
    <source>
        <dbReference type="Proteomes" id="UP001451782"/>
    </source>
</evidence>
<dbReference type="Proteomes" id="UP001451782">
    <property type="component" value="Chromosome"/>
</dbReference>
<keyword evidence="4" id="KW-0663">Pyridoxal phosphate</keyword>
<dbReference type="Pfam" id="PF01212">
    <property type="entry name" value="Beta_elim_lyase"/>
    <property type="match status" value="1"/>
</dbReference>
<dbReference type="InterPro" id="IPR015424">
    <property type="entry name" value="PyrdxlP-dep_Trfase"/>
</dbReference>
<keyword evidence="6" id="KW-0456">Lyase</keyword>
<evidence type="ECO:0000256" key="3">
    <source>
        <dbReference type="ARBA" id="ARBA00011881"/>
    </source>
</evidence>
<dbReference type="GO" id="GO:0016829">
    <property type="term" value="F:lyase activity"/>
    <property type="evidence" value="ECO:0007669"/>
    <property type="project" value="UniProtKB-KW"/>
</dbReference>
<reference evidence="6 7" key="1">
    <citation type="submission" date="2024-04" db="EMBL/GenBank/DDBJ databases">
        <title>Phylogenomic analyses of a clade within the roseobacter group suggest taxonomic reassignments of species of the genera Aestuariivita, Citreicella, Loktanella, Nautella, Pelagibaca, Ruegeria, Thalassobius, Thiobacimonas and Tropicibacter, and the proposal o.</title>
        <authorList>
            <person name="Jeon C.O."/>
        </authorList>
    </citation>
    <scope>NUCLEOTIDE SEQUENCE [LARGE SCALE GENOMIC DNA]</scope>
    <source>
        <strain evidence="6 7">G8-12</strain>
    </source>
</reference>